<evidence type="ECO:0000256" key="1">
    <source>
        <dbReference type="SAM" id="MobiDB-lite"/>
    </source>
</evidence>
<dbReference type="EMBL" id="MOBY01000007">
    <property type="protein sequence ID" value="RON94709.1"/>
    <property type="molecule type" value="Genomic_DNA"/>
</dbReference>
<comment type="caution">
    <text evidence="2">The sequence shown here is derived from an EMBL/GenBank/DDBJ whole genome shotgun (WGS) entry which is preliminary data.</text>
</comment>
<organism evidence="2 3">
    <name type="scientific">Pseudomonas fluorescens</name>
    <dbReference type="NCBI Taxonomy" id="294"/>
    <lineage>
        <taxon>Bacteria</taxon>
        <taxon>Pseudomonadati</taxon>
        <taxon>Pseudomonadota</taxon>
        <taxon>Gammaproteobacteria</taxon>
        <taxon>Pseudomonadales</taxon>
        <taxon>Pseudomonadaceae</taxon>
        <taxon>Pseudomonas</taxon>
    </lineage>
</organism>
<sequence length="658" mass="74866">MRQKPGPLRPSPTTETPATSTPRPAPSDRPVDLDPRLPGRIRPDGTNESPGINADGPHSSTSKVESAISITQMLETQTPLPYTTTSPLEPYLQNVDASLSHDADGLKIHKGRTFADIAQEDGSAAGLTVMVAFHDLMKAYRARLPSERMPSGPPLYRVADSNLWSLKKPIAYYPLDRYTVHEKGNTYSVYVPDAQGYYAVHEWKHVPHHGDFIMRRDVGFAFKDRHGQLVKVDPSEARGDASVPLKLAHWTDREIWDVYNIHGAEVVAFRAEAQASGRAPEWARRTDNDDHHKSLMNSMRWSYPQKSRSECAELLRSYNLTIAQQKRLLPDMDNGFPEWTEQHKRLTQNTLDERRFDQIAEEMQPLILRIREEGEQPDFDSHPVEQRYEESFLKSYLEYAGYQFTRHGYLFRTDIPAMFRADLRTPFELARDKRLVKLRGNPSDSTNKSAFSATFSAAKLKSYMFFDYYSNPRHYNSQANRYPGHFSDSDSSSGNRHSSANDSDTSFEMDNSRDYPLLRRKQLLGFRYVIDTRGIEVVPRDENIYLNDMDFDGDPLEGRISMPTRGISAERIWLVRSDLSQAARVEDILRQAGDKAEAIEKATWAGTDGHDVYSYGLTAYDKLIDQIANSGGVVLKLPKGESTYSNDVTWPVAEHYRA</sequence>
<feature type="compositionally biased region" description="Low complexity" evidence="1">
    <location>
        <begin position="11"/>
        <end position="22"/>
    </location>
</feature>
<proteinExistence type="predicted"/>
<dbReference type="AlphaFoldDB" id="A0A423N9B9"/>
<gene>
    <name evidence="2" type="ORF">BK672_14285</name>
</gene>
<evidence type="ECO:0000313" key="3">
    <source>
        <dbReference type="Proteomes" id="UP000283650"/>
    </source>
</evidence>
<feature type="compositionally biased region" description="Basic and acidic residues" evidence="1">
    <location>
        <begin position="29"/>
        <end position="45"/>
    </location>
</feature>
<feature type="region of interest" description="Disordered" evidence="1">
    <location>
        <begin position="1"/>
        <end position="66"/>
    </location>
</feature>
<protein>
    <submittedName>
        <fullName evidence="2">Uncharacterized protein</fullName>
    </submittedName>
</protein>
<feature type="compositionally biased region" description="Low complexity" evidence="1">
    <location>
        <begin position="489"/>
        <end position="503"/>
    </location>
</feature>
<accession>A0A423N9B9</accession>
<name>A0A423N9B9_PSEFL</name>
<dbReference type="Proteomes" id="UP000283650">
    <property type="component" value="Unassembled WGS sequence"/>
</dbReference>
<reference evidence="2 3" key="1">
    <citation type="submission" date="2016-10" db="EMBL/GenBank/DDBJ databases">
        <title>Comparative genome analysis of multiple Pseudomonas spp. focuses on biocontrol and plant growth promoting traits.</title>
        <authorList>
            <person name="Tao X.-Y."/>
            <person name="Taylor C.G."/>
        </authorList>
    </citation>
    <scope>NUCLEOTIDE SEQUENCE [LARGE SCALE GENOMIC DNA]</scope>
    <source>
        <strain evidence="2 3">2F9</strain>
    </source>
</reference>
<feature type="region of interest" description="Disordered" evidence="1">
    <location>
        <begin position="480"/>
        <end position="508"/>
    </location>
</feature>
<evidence type="ECO:0000313" key="2">
    <source>
        <dbReference type="EMBL" id="RON94709.1"/>
    </source>
</evidence>